<comment type="subcellular location">
    <subcellularLocation>
        <location evidence="3">Chromosome</location>
        <location evidence="3">Centromere</location>
        <location evidence="3">Kinetochore</location>
    </subcellularLocation>
    <subcellularLocation>
        <location evidence="2">Cytoplasm</location>
        <location evidence="2">Cytoskeleton</location>
        <location evidence="2">Spindle</location>
    </subcellularLocation>
    <subcellularLocation>
        <location evidence="1">Nucleus</location>
    </subcellularLocation>
</comment>
<evidence type="ECO:0000313" key="19">
    <source>
        <dbReference type="Proteomes" id="UP000095009"/>
    </source>
</evidence>
<evidence type="ECO:0000256" key="14">
    <source>
        <dbReference type="ARBA" id="ARBA00023306"/>
    </source>
</evidence>
<evidence type="ECO:0000256" key="5">
    <source>
        <dbReference type="ARBA" id="ARBA00020261"/>
    </source>
</evidence>
<dbReference type="PANTHER" id="PTHR28025">
    <property type="entry name" value="DASH COMPLEX SUBUNIT DAD1"/>
    <property type="match status" value="1"/>
</dbReference>
<keyword evidence="13" id="KW-0539">Nucleus</keyword>
<dbReference type="GO" id="GO:0051010">
    <property type="term" value="F:microtubule plus-end binding"/>
    <property type="evidence" value="ECO:0007669"/>
    <property type="project" value="TreeGrafter"/>
</dbReference>
<feature type="region of interest" description="Disordered" evidence="17">
    <location>
        <begin position="73"/>
        <end position="115"/>
    </location>
</feature>
<evidence type="ECO:0000256" key="10">
    <source>
        <dbReference type="ARBA" id="ARBA00022776"/>
    </source>
</evidence>
<keyword evidence="19" id="KW-1185">Reference proteome</keyword>
<organism evidence="18 19">
    <name type="scientific">Nadsonia fulvescens var. elongata DSM 6958</name>
    <dbReference type="NCBI Taxonomy" id="857566"/>
    <lineage>
        <taxon>Eukaryota</taxon>
        <taxon>Fungi</taxon>
        <taxon>Dikarya</taxon>
        <taxon>Ascomycota</taxon>
        <taxon>Saccharomycotina</taxon>
        <taxon>Dipodascomycetes</taxon>
        <taxon>Dipodascales</taxon>
        <taxon>Dipodascales incertae sedis</taxon>
        <taxon>Nadsonia</taxon>
    </lineage>
</organism>
<evidence type="ECO:0000313" key="18">
    <source>
        <dbReference type="EMBL" id="ODQ65020.1"/>
    </source>
</evidence>
<comment type="similarity">
    <text evidence="4">Belongs to the DASH complex DAD1 family.</text>
</comment>
<protein>
    <recommendedName>
        <fullName evidence="5">DASH complex subunit DAD1</fullName>
    </recommendedName>
    <alternativeName>
        <fullName evidence="16">Outer kinetochore protein DAD1</fullName>
    </alternativeName>
</protein>
<keyword evidence="9" id="KW-0493">Microtubule</keyword>
<evidence type="ECO:0000256" key="1">
    <source>
        <dbReference type="ARBA" id="ARBA00004123"/>
    </source>
</evidence>
<evidence type="ECO:0000256" key="13">
    <source>
        <dbReference type="ARBA" id="ARBA00023242"/>
    </source>
</evidence>
<evidence type="ECO:0000256" key="16">
    <source>
        <dbReference type="ARBA" id="ARBA00030566"/>
    </source>
</evidence>
<evidence type="ECO:0000256" key="11">
    <source>
        <dbReference type="ARBA" id="ARBA00022838"/>
    </source>
</evidence>
<dbReference type="STRING" id="857566.A0A1E3PI93"/>
<reference evidence="18 19" key="1">
    <citation type="journal article" date="2016" name="Proc. Natl. Acad. Sci. U.S.A.">
        <title>Comparative genomics of biotechnologically important yeasts.</title>
        <authorList>
            <person name="Riley R."/>
            <person name="Haridas S."/>
            <person name="Wolfe K.H."/>
            <person name="Lopes M.R."/>
            <person name="Hittinger C.T."/>
            <person name="Goeker M."/>
            <person name="Salamov A.A."/>
            <person name="Wisecaver J.H."/>
            <person name="Long T.M."/>
            <person name="Calvey C.H."/>
            <person name="Aerts A.L."/>
            <person name="Barry K.W."/>
            <person name="Choi C."/>
            <person name="Clum A."/>
            <person name="Coughlan A.Y."/>
            <person name="Deshpande S."/>
            <person name="Douglass A.P."/>
            <person name="Hanson S.J."/>
            <person name="Klenk H.-P."/>
            <person name="LaButti K.M."/>
            <person name="Lapidus A."/>
            <person name="Lindquist E.A."/>
            <person name="Lipzen A.M."/>
            <person name="Meier-Kolthoff J.P."/>
            <person name="Ohm R.A."/>
            <person name="Otillar R.P."/>
            <person name="Pangilinan J.L."/>
            <person name="Peng Y."/>
            <person name="Rokas A."/>
            <person name="Rosa C.A."/>
            <person name="Scheuner C."/>
            <person name="Sibirny A.A."/>
            <person name="Slot J.C."/>
            <person name="Stielow J.B."/>
            <person name="Sun H."/>
            <person name="Kurtzman C.P."/>
            <person name="Blackwell M."/>
            <person name="Grigoriev I.V."/>
            <person name="Jeffries T.W."/>
        </authorList>
    </citation>
    <scope>NUCLEOTIDE SEQUENCE [LARGE SCALE GENOMIC DNA]</scope>
    <source>
        <strain evidence="18 19">DSM 6958</strain>
    </source>
</reference>
<evidence type="ECO:0000256" key="6">
    <source>
        <dbReference type="ARBA" id="ARBA00022454"/>
    </source>
</evidence>
<evidence type="ECO:0000256" key="12">
    <source>
        <dbReference type="ARBA" id="ARBA00023212"/>
    </source>
</evidence>
<keyword evidence="15" id="KW-0137">Centromere</keyword>
<evidence type="ECO:0000256" key="17">
    <source>
        <dbReference type="SAM" id="MobiDB-lite"/>
    </source>
</evidence>
<proteinExistence type="inferred from homology"/>
<evidence type="ECO:0000256" key="8">
    <source>
        <dbReference type="ARBA" id="ARBA00022618"/>
    </source>
</evidence>
<dbReference type="Pfam" id="PF08649">
    <property type="entry name" value="DASH_Dad1"/>
    <property type="match status" value="1"/>
</dbReference>
<evidence type="ECO:0000256" key="15">
    <source>
        <dbReference type="ARBA" id="ARBA00023328"/>
    </source>
</evidence>
<gene>
    <name evidence="18" type="ORF">NADFUDRAFT_51619</name>
</gene>
<keyword evidence="12" id="KW-0206">Cytoskeleton</keyword>
<keyword evidence="10" id="KW-0498">Mitosis</keyword>
<name>A0A1E3PI93_9ASCO</name>
<dbReference type="GO" id="GO:0044732">
    <property type="term" value="C:mitotic spindle pole body"/>
    <property type="evidence" value="ECO:0007669"/>
    <property type="project" value="TreeGrafter"/>
</dbReference>
<keyword evidence="14" id="KW-0131">Cell cycle</keyword>
<dbReference type="OrthoDB" id="5566853at2759"/>
<dbReference type="InterPro" id="IPR013958">
    <property type="entry name" value="DASH_Dad1"/>
</dbReference>
<evidence type="ECO:0000256" key="9">
    <source>
        <dbReference type="ARBA" id="ARBA00022701"/>
    </source>
</evidence>
<evidence type="ECO:0000256" key="2">
    <source>
        <dbReference type="ARBA" id="ARBA00004186"/>
    </source>
</evidence>
<keyword evidence="8" id="KW-0132">Cell division</keyword>
<dbReference type="GO" id="GO:0051301">
    <property type="term" value="P:cell division"/>
    <property type="evidence" value="ECO:0007669"/>
    <property type="project" value="UniProtKB-KW"/>
</dbReference>
<keyword evidence="6" id="KW-0158">Chromosome</keyword>
<sequence length="115" mass="12907">MSNQSGTSFSNEDTRTYFEKQRDALLADISMSMENVLNNINALNRDLEGAFDVGKEFRNVSVLWSHFYQGLPNYGMSPDEGEQPENAPADVQEKDEVVPESLTEGEEELNRGDQA</sequence>
<dbReference type="Proteomes" id="UP000095009">
    <property type="component" value="Unassembled WGS sequence"/>
</dbReference>
<dbReference type="GO" id="GO:0072686">
    <property type="term" value="C:mitotic spindle"/>
    <property type="evidence" value="ECO:0007669"/>
    <property type="project" value="InterPro"/>
</dbReference>
<keyword evidence="11" id="KW-0995">Kinetochore</keyword>
<keyword evidence="7" id="KW-0963">Cytoplasm</keyword>
<dbReference type="EMBL" id="KV454410">
    <property type="protein sequence ID" value="ODQ65020.1"/>
    <property type="molecule type" value="Genomic_DNA"/>
</dbReference>
<dbReference type="GO" id="GO:0005876">
    <property type="term" value="C:spindle microtubule"/>
    <property type="evidence" value="ECO:0007669"/>
    <property type="project" value="TreeGrafter"/>
</dbReference>
<dbReference type="PANTHER" id="PTHR28025:SF1">
    <property type="entry name" value="DASH COMPLEX SUBUNIT DAD1"/>
    <property type="match status" value="1"/>
</dbReference>
<evidence type="ECO:0000256" key="7">
    <source>
        <dbReference type="ARBA" id="ARBA00022490"/>
    </source>
</evidence>
<accession>A0A1E3PI93</accession>
<evidence type="ECO:0000256" key="3">
    <source>
        <dbReference type="ARBA" id="ARBA00004629"/>
    </source>
</evidence>
<dbReference type="GO" id="GO:0042729">
    <property type="term" value="C:DASH complex"/>
    <property type="evidence" value="ECO:0007669"/>
    <property type="project" value="InterPro"/>
</dbReference>
<evidence type="ECO:0000256" key="4">
    <source>
        <dbReference type="ARBA" id="ARBA00010146"/>
    </source>
</evidence>
<dbReference type="AlphaFoldDB" id="A0A1E3PI93"/>